<sequence length="251" mass="26102">MGQLNGKVAVVTGGNSGIGYATAKALKEAGAKVYITGRDEAKVKKAAEDLGVQGITADVTDLASLDRMVATLQSQEKGIDVLTVNAGVFFGAPIGNNSEQLFDQVVGANFKGAVFTIEKTVPLLREGGSVINISTAMAEEVGVANSAIYAASKAALNAYSRVAMTEFAPKKIRVNVVSPGPVSTPIFGKTGMSEEQIQGTADHLANKNPLKRFGKPEEIAKLVTFLASDESAYINGANITIDGGWHINSGN</sequence>
<keyword evidence="2" id="KW-0560">Oxidoreductase</keyword>
<dbReference type="PRINTS" id="PR00080">
    <property type="entry name" value="SDRFAMILY"/>
</dbReference>
<protein>
    <submittedName>
        <fullName evidence="4">Short chain dehydrogenase/reductase</fullName>
    </submittedName>
</protein>
<dbReference type="Pfam" id="PF13561">
    <property type="entry name" value="adh_short_C2"/>
    <property type="match status" value="1"/>
</dbReference>
<dbReference type="CDD" id="cd05233">
    <property type="entry name" value="SDR_c"/>
    <property type="match status" value="1"/>
</dbReference>
<accession>A0A2P2E246</accession>
<dbReference type="InterPro" id="IPR057326">
    <property type="entry name" value="KR_dom"/>
</dbReference>
<proteinExistence type="inferred from homology"/>
<evidence type="ECO:0000313" key="5">
    <source>
        <dbReference type="Proteomes" id="UP000245133"/>
    </source>
</evidence>
<dbReference type="PANTHER" id="PTHR43477:SF1">
    <property type="entry name" value="DIHYDROANTICAPSIN 7-DEHYDROGENASE"/>
    <property type="match status" value="1"/>
</dbReference>
<dbReference type="Gene3D" id="3.40.50.720">
    <property type="entry name" value="NAD(P)-binding Rossmann-like Domain"/>
    <property type="match status" value="1"/>
</dbReference>
<dbReference type="Proteomes" id="UP000245133">
    <property type="component" value="Unassembled WGS sequence"/>
</dbReference>
<dbReference type="PANTHER" id="PTHR43477">
    <property type="entry name" value="DIHYDROANTICAPSIN 7-DEHYDROGENASE"/>
    <property type="match status" value="1"/>
</dbReference>
<evidence type="ECO:0000259" key="3">
    <source>
        <dbReference type="SMART" id="SM00822"/>
    </source>
</evidence>
<evidence type="ECO:0000256" key="2">
    <source>
        <dbReference type="ARBA" id="ARBA00023002"/>
    </source>
</evidence>
<dbReference type="GO" id="GO:0016491">
    <property type="term" value="F:oxidoreductase activity"/>
    <property type="evidence" value="ECO:0007669"/>
    <property type="project" value="UniProtKB-KW"/>
</dbReference>
<dbReference type="InterPro" id="IPR051122">
    <property type="entry name" value="SDR_DHRS6-like"/>
</dbReference>
<dbReference type="AlphaFoldDB" id="A0A2P2E246"/>
<comment type="caution">
    <text evidence="4">The sequence shown here is derived from an EMBL/GenBank/DDBJ whole genome shotgun (WGS) entry which is preliminary data.</text>
</comment>
<dbReference type="SUPFAM" id="SSF51735">
    <property type="entry name" value="NAD(P)-binding Rossmann-fold domains"/>
    <property type="match status" value="1"/>
</dbReference>
<evidence type="ECO:0000313" key="4">
    <source>
        <dbReference type="EMBL" id="GBF50929.1"/>
    </source>
</evidence>
<dbReference type="SMART" id="SM00822">
    <property type="entry name" value="PKS_KR"/>
    <property type="match status" value="1"/>
</dbReference>
<reference evidence="4 5" key="1">
    <citation type="submission" date="2018-02" db="EMBL/GenBank/DDBJ databases">
        <title>Novel Leptospira species isolated from soil and water in Japan.</title>
        <authorList>
            <person name="Nakao R."/>
            <person name="Masuzawa T."/>
        </authorList>
    </citation>
    <scope>NUCLEOTIDE SEQUENCE [LARGE SCALE GENOMIC DNA]</scope>
    <source>
        <strain evidence="4 5">YH101</strain>
    </source>
</reference>
<dbReference type="EMBL" id="BFBB01000007">
    <property type="protein sequence ID" value="GBF50929.1"/>
    <property type="molecule type" value="Genomic_DNA"/>
</dbReference>
<dbReference type="PRINTS" id="PR00081">
    <property type="entry name" value="GDHRDH"/>
</dbReference>
<keyword evidence="5" id="KW-1185">Reference proteome</keyword>
<dbReference type="FunFam" id="3.40.50.720:FF:000084">
    <property type="entry name" value="Short-chain dehydrogenase reductase"/>
    <property type="match status" value="1"/>
</dbReference>
<gene>
    <name evidence="4" type="ORF">LPTSP4_24570</name>
</gene>
<dbReference type="RefSeq" id="WP_108977075.1">
    <property type="nucleotide sequence ID" value="NZ_BFBB01000007.1"/>
</dbReference>
<dbReference type="InterPro" id="IPR036291">
    <property type="entry name" value="NAD(P)-bd_dom_sf"/>
</dbReference>
<dbReference type="PROSITE" id="PS00061">
    <property type="entry name" value="ADH_SHORT"/>
    <property type="match status" value="1"/>
</dbReference>
<feature type="domain" description="Ketoreductase" evidence="3">
    <location>
        <begin position="7"/>
        <end position="185"/>
    </location>
</feature>
<organism evidence="4 5">
    <name type="scientific">Leptospira ryugenii</name>
    <dbReference type="NCBI Taxonomy" id="1917863"/>
    <lineage>
        <taxon>Bacteria</taxon>
        <taxon>Pseudomonadati</taxon>
        <taxon>Spirochaetota</taxon>
        <taxon>Spirochaetia</taxon>
        <taxon>Leptospirales</taxon>
        <taxon>Leptospiraceae</taxon>
        <taxon>Leptospira</taxon>
    </lineage>
</organism>
<name>A0A2P2E246_9LEPT</name>
<dbReference type="OrthoDB" id="9803333at2"/>
<dbReference type="InterPro" id="IPR020904">
    <property type="entry name" value="Sc_DH/Rdtase_CS"/>
</dbReference>
<evidence type="ECO:0000256" key="1">
    <source>
        <dbReference type="ARBA" id="ARBA00006484"/>
    </source>
</evidence>
<comment type="similarity">
    <text evidence="1">Belongs to the short-chain dehydrogenases/reductases (SDR) family.</text>
</comment>
<dbReference type="InterPro" id="IPR002347">
    <property type="entry name" value="SDR_fam"/>
</dbReference>